<gene>
    <name evidence="4" type="ORF">FME351_LOCUS7274</name>
    <name evidence="3" type="ORF">LUA448_LOCUS13365</name>
</gene>
<feature type="coiled-coil region" evidence="1">
    <location>
        <begin position="490"/>
        <end position="584"/>
    </location>
</feature>
<evidence type="ECO:0000313" key="5">
    <source>
        <dbReference type="Proteomes" id="UP000663833"/>
    </source>
</evidence>
<evidence type="ECO:0000313" key="4">
    <source>
        <dbReference type="EMBL" id="CAF3381369.1"/>
    </source>
</evidence>
<proteinExistence type="predicted"/>
<dbReference type="InterPro" id="IPR001715">
    <property type="entry name" value="CH_dom"/>
</dbReference>
<feature type="coiled-coil region" evidence="1">
    <location>
        <begin position="304"/>
        <end position="439"/>
    </location>
</feature>
<dbReference type="AlphaFoldDB" id="A0A817WDK6"/>
<dbReference type="Pfam" id="PF00307">
    <property type="entry name" value="CH"/>
    <property type="match status" value="1"/>
</dbReference>
<dbReference type="PANTHER" id="PTHR23167">
    <property type="entry name" value="CALPONIN HOMOLOGY DOMAIN-CONTAINING PROTEIN DDB_G0272472-RELATED"/>
    <property type="match status" value="1"/>
</dbReference>
<protein>
    <recommendedName>
        <fullName evidence="2">Calponin-homology (CH) domain-containing protein</fullName>
    </recommendedName>
</protein>
<dbReference type="EMBL" id="CAJNYU010000683">
    <property type="protein sequence ID" value="CAF3381369.1"/>
    <property type="molecule type" value="Genomic_DNA"/>
</dbReference>
<dbReference type="Proteomes" id="UP000663869">
    <property type="component" value="Unassembled WGS sequence"/>
</dbReference>
<sequence length="926" mass="107320">MLSYYEQYEEQIFHYQMDFVHHQNSFYNYNKKKKEAFISSLSNSSSSSSLLTSATNKLISIKTTDSNDNNSSLISHTMPLTVKKRCTTPPSHQSYEDSESRLLPEICSTILPTSNLPTNNSCVTTTFNDSNNSVIKSTNFTGSIPISRAEIRHKSEIEIEVKHEKQQQQQQQQPINNTIRNHITQIVPPAHPTVIRPIGLTNKQPPVPLKIKSDENSIPLQYPIPKRRILTNSIQTQTVPVLSNQTDNQIQQHKLKTLSDETRSKSEKIQALLRGLTDYQVTTKQQEQQLTNGKKERDQLYFIVDERTNELRNLKQKNEQLEQMIRNEQEHSKDEKKLFSLLQESQQDRDEALKQQRQTYERLQKLEEQIKTSESDATKMRDQMLCSKMKLDKKTDENLNLTNKLAEMNKYCDRLEQENQKLKLQIENEQRKIEECTKLKTSVDIELQNSLDKIRAERYEHETKVNTLDDTLKYAQKQHQILQQNQSAIEDKHRKEIQELKEHIRQLEIKIEEVIQDKELVSIRCGELIEENRKLEKTLNDREDDYEEKIKAYREKNSFLSIQIEDLEKKIVETKKQLELITIEKDETLADMLVAVRVASEMRHDAEDRFNKVNDDLKRVTEHIEQERALHKEVQRRQMQLPPAGRNSNEFCDVGHVRIKEMIQTLEANARKNSINTLNSHIDTTVRQRPVSQPCTRTETNAILTNNHHRQFGTITDDAKILSSTKNNSSTFNNSNRSDISMRSITNEQYDEMKSIVEAVFARMPGSVCKRDALLKWCVERLANYGISITNFSNSWVDGIAFCSLLHSYLPDHIDLDMIRKESKKRRFEIAFNIASSIGILSILDVDEMCSSEWPDWERVMYYVALIFRHFECSTLNQTISPILPIPQASSSPMSPTCSSSSSPICTSLRSGNSIPTILCSPLQTV</sequence>
<dbReference type="InterPro" id="IPR036872">
    <property type="entry name" value="CH_dom_sf"/>
</dbReference>
<keyword evidence="1" id="KW-0175">Coiled coil</keyword>
<comment type="caution">
    <text evidence="3">The sequence shown here is derived from an EMBL/GenBank/DDBJ whole genome shotgun (WGS) entry which is preliminary data.</text>
</comment>
<evidence type="ECO:0000259" key="2">
    <source>
        <dbReference type="PROSITE" id="PS50021"/>
    </source>
</evidence>
<dbReference type="Proteomes" id="UP000663833">
    <property type="component" value="Unassembled WGS sequence"/>
</dbReference>
<dbReference type="SUPFAM" id="SSF47576">
    <property type="entry name" value="Calponin-homology domain, CH-domain"/>
    <property type="match status" value="1"/>
</dbReference>
<reference evidence="3" key="1">
    <citation type="submission" date="2021-02" db="EMBL/GenBank/DDBJ databases">
        <authorList>
            <person name="Nowell W R."/>
        </authorList>
    </citation>
    <scope>NUCLEOTIDE SEQUENCE</scope>
</reference>
<accession>A0A817WDK6</accession>
<dbReference type="Gene3D" id="1.10.418.10">
    <property type="entry name" value="Calponin-like domain"/>
    <property type="match status" value="1"/>
</dbReference>
<dbReference type="PROSITE" id="PS50021">
    <property type="entry name" value="CH"/>
    <property type="match status" value="1"/>
</dbReference>
<evidence type="ECO:0000256" key="1">
    <source>
        <dbReference type="SAM" id="Coils"/>
    </source>
</evidence>
<dbReference type="SMART" id="SM00033">
    <property type="entry name" value="CH"/>
    <property type="match status" value="1"/>
</dbReference>
<organism evidence="3 5">
    <name type="scientific">Rotaria socialis</name>
    <dbReference type="NCBI Taxonomy" id="392032"/>
    <lineage>
        <taxon>Eukaryota</taxon>
        <taxon>Metazoa</taxon>
        <taxon>Spiralia</taxon>
        <taxon>Gnathifera</taxon>
        <taxon>Rotifera</taxon>
        <taxon>Eurotatoria</taxon>
        <taxon>Bdelloidea</taxon>
        <taxon>Philodinida</taxon>
        <taxon>Philodinidae</taxon>
        <taxon>Rotaria</taxon>
    </lineage>
</organism>
<dbReference type="PANTHER" id="PTHR23167:SF69">
    <property type="entry name" value="FI18193P1"/>
    <property type="match status" value="1"/>
</dbReference>
<evidence type="ECO:0000313" key="3">
    <source>
        <dbReference type="EMBL" id="CAF3354457.1"/>
    </source>
</evidence>
<dbReference type="EMBL" id="CAJNYD010001618">
    <property type="protein sequence ID" value="CAF3354457.1"/>
    <property type="molecule type" value="Genomic_DNA"/>
</dbReference>
<name>A0A817WDK6_9BILA</name>
<dbReference type="InterPro" id="IPR050540">
    <property type="entry name" value="F-actin_Monoox_Mical"/>
</dbReference>
<feature type="domain" description="Calponin-homology (CH)" evidence="2">
    <location>
        <begin position="768"/>
        <end position="872"/>
    </location>
</feature>